<dbReference type="AlphaFoldDB" id="A0A2S8JB01"/>
<protein>
    <submittedName>
        <fullName evidence="2">Uncharacterized protein</fullName>
    </submittedName>
</protein>
<accession>A0A2S8JB01</accession>
<dbReference type="RefSeq" id="WP_105415276.1">
    <property type="nucleotide sequence ID" value="NZ_PUIO01000015.1"/>
</dbReference>
<keyword evidence="1" id="KW-0175">Coiled coil</keyword>
<name>A0A2S8JB01_RHOOP</name>
<dbReference type="Proteomes" id="UP000239290">
    <property type="component" value="Unassembled WGS sequence"/>
</dbReference>
<gene>
    <name evidence="2" type="ORF">C5613_14785</name>
</gene>
<organism evidence="2 3">
    <name type="scientific">Rhodococcus opacus</name>
    <name type="common">Nocardia opaca</name>
    <dbReference type="NCBI Taxonomy" id="37919"/>
    <lineage>
        <taxon>Bacteria</taxon>
        <taxon>Bacillati</taxon>
        <taxon>Actinomycetota</taxon>
        <taxon>Actinomycetes</taxon>
        <taxon>Mycobacteriales</taxon>
        <taxon>Nocardiaceae</taxon>
        <taxon>Rhodococcus</taxon>
    </lineage>
</organism>
<comment type="caution">
    <text evidence="2">The sequence shown here is derived from an EMBL/GenBank/DDBJ whole genome shotgun (WGS) entry which is preliminary data.</text>
</comment>
<feature type="coiled-coil region" evidence="1">
    <location>
        <begin position="86"/>
        <end position="113"/>
    </location>
</feature>
<sequence>MNTPKTRESSVDNIKMWIAKIEDVIREHLAAVPEAPHLTGTIIDTVIDPDTVAYRQILSVVSGEVSHALYFLDILAGSVEWADTRIAEVRSTNESLLAENNRLKAENARLTAENAHNDNFGGVAEAALRPTLQDTLSAIVHGKPDKTGHPLRGTAIGHRREGELCRKDGRTEELARAWEIEADWYDDEAARLEAGAATSSWEYRIDTPEVRAEITHLKSIVELRLAEREARGERSWVKTLFDETSLEKLGALIEQIAARNVEKSQRVQDKDES</sequence>
<evidence type="ECO:0000256" key="1">
    <source>
        <dbReference type="SAM" id="Coils"/>
    </source>
</evidence>
<dbReference type="EMBL" id="PUIO01000015">
    <property type="protein sequence ID" value="PQP24143.1"/>
    <property type="molecule type" value="Genomic_DNA"/>
</dbReference>
<evidence type="ECO:0000313" key="3">
    <source>
        <dbReference type="Proteomes" id="UP000239290"/>
    </source>
</evidence>
<proteinExistence type="predicted"/>
<evidence type="ECO:0000313" key="2">
    <source>
        <dbReference type="EMBL" id="PQP24143.1"/>
    </source>
</evidence>
<reference evidence="3" key="1">
    <citation type="submission" date="2018-02" db="EMBL/GenBank/DDBJ databases">
        <title>Draft genome sequencing of Rhodococcus opacus KU647198.</title>
        <authorList>
            <person name="Zheng B.-X."/>
        </authorList>
    </citation>
    <scope>NUCLEOTIDE SEQUENCE [LARGE SCALE GENOMIC DNA]</scope>
    <source>
        <strain evidence="3">04-OD7</strain>
    </source>
</reference>